<dbReference type="AlphaFoldDB" id="A0A1H9F0U8"/>
<dbReference type="InterPro" id="IPR050268">
    <property type="entry name" value="NADH-dep_flavin_reductase"/>
</dbReference>
<dbReference type="GO" id="GO:0010181">
    <property type="term" value="F:FMN binding"/>
    <property type="evidence" value="ECO:0007669"/>
    <property type="project" value="InterPro"/>
</dbReference>
<dbReference type="InterPro" id="IPR012349">
    <property type="entry name" value="Split_barrel_FMN-bd"/>
</dbReference>
<reference evidence="4 5" key="1">
    <citation type="submission" date="2016-10" db="EMBL/GenBank/DDBJ databases">
        <authorList>
            <person name="de Groot N.N."/>
        </authorList>
    </citation>
    <scope>NUCLEOTIDE SEQUENCE [LARGE SCALE GENOMIC DNA]</scope>
    <source>
        <strain evidence="4 5">DSM 25927</strain>
    </source>
</reference>
<dbReference type="Gene3D" id="1.10.10.10">
    <property type="entry name" value="Winged helix-like DNA-binding domain superfamily/Winged helix DNA-binding domain"/>
    <property type="match status" value="1"/>
</dbReference>
<dbReference type="SMART" id="SM00903">
    <property type="entry name" value="Flavin_Reduct"/>
    <property type="match status" value="1"/>
</dbReference>
<dbReference type="SUPFAM" id="SSF50475">
    <property type="entry name" value="FMN-binding split barrel"/>
    <property type="match status" value="1"/>
</dbReference>
<evidence type="ECO:0000256" key="1">
    <source>
        <dbReference type="ARBA" id="ARBA00008898"/>
    </source>
</evidence>
<dbReference type="InterPro" id="IPR036390">
    <property type="entry name" value="WH_DNA-bd_sf"/>
</dbReference>
<evidence type="ECO:0000313" key="4">
    <source>
        <dbReference type="EMBL" id="SEQ30848.1"/>
    </source>
</evidence>
<dbReference type="STRING" id="489703.SAMN04488038_105206"/>
<dbReference type="PANTHER" id="PTHR30466">
    <property type="entry name" value="FLAVIN REDUCTASE"/>
    <property type="match status" value="1"/>
</dbReference>
<organism evidence="4 5">
    <name type="scientific">Solimonas aquatica</name>
    <dbReference type="NCBI Taxonomy" id="489703"/>
    <lineage>
        <taxon>Bacteria</taxon>
        <taxon>Pseudomonadati</taxon>
        <taxon>Pseudomonadota</taxon>
        <taxon>Gammaproteobacteria</taxon>
        <taxon>Nevskiales</taxon>
        <taxon>Nevskiaceae</taxon>
        <taxon>Solimonas</taxon>
    </lineage>
</organism>
<feature type="domain" description="Flavin reductase like" evidence="3">
    <location>
        <begin position="15"/>
        <end position="158"/>
    </location>
</feature>
<dbReference type="InterPro" id="IPR036388">
    <property type="entry name" value="WH-like_DNA-bd_sf"/>
</dbReference>
<dbReference type="Pfam" id="PF01613">
    <property type="entry name" value="Flavin_Reduct"/>
    <property type="match status" value="1"/>
</dbReference>
<accession>A0A1H9F0U8</accession>
<dbReference type="EMBL" id="FOFS01000005">
    <property type="protein sequence ID" value="SEQ30848.1"/>
    <property type="molecule type" value="Genomic_DNA"/>
</dbReference>
<gene>
    <name evidence="4" type="ORF">SAMN04488038_105206</name>
</gene>
<dbReference type="GO" id="GO:0042602">
    <property type="term" value="F:riboflavin reductase (NADPH) activity"/>
    <property type="evidence" value="ECO:0007669"/>
    <property type="project" value="TreeGrafter"/>
</dbReference>
<dbReference type="GO" id="GO:0004497">
    <property type="term" value="F:monooxygenase activity"/>
    <property type="evidence" value="ECO:0007669"/>
    <property type="project" value="UniProtKB-KW"/>
</dbReference>
<dbReference type="RefSeq" id="WP_093284323.1">
    <property type="nucleotide sequence ID" value="NZ_FOFS01000005.1"/>
</dbReference>
<keyword evidence="5" id="KW-1185">Reference proteome</keyword>
<name>A0A1H9F0U8_9GAMM</name>
<proteinExistence type="inferred from homology"/>
<dbReference type="PANTHER" id="PTHR30466:SF11">
    <property type="entry name" value="FLAVIN-DEPENDENT MONOOXYGENASE, REDUCTASE SUBUNIT HSAB"/>
    <property type="match status" value="1"/>
</dbReference>
<dbReference type="Gene3D" id="2.30.110.10">
    <property type="entry name" value="Electron Transport, Fmn-binding Protein, Chain A"/>
    <property type="match status" value="1"/>
</dbReference>
<sequence>MNAAVFDAQEFRKALGAFATGVTIITTSGADGAPVGLTANSFNSVSLDPPMVLWSLANSAASLGTFRRAEYWAVHVLASDQEELSARFARRGIDKFAGLEYDAGRGGIPLLRGCMARFVCRTASQYEGGDHLIFVGEVLDFDRSEAAPLVFHAGRYAHATHRDSQATRPREAALAGSFSEDFLGYLLGRSHFAFFGQLRDSLEREGLNDMEFYVLSTLSLQPILSDEELARGLPGIAEERWQQALDSLVMRGFAHTRQRDGVAYELSERGRRCALRLISQAKALESKVLERFDAGEAAALKSLLGRLLGAIDEGADAIWKPR</sequence>
<evidence type="ECO:0000259" key="3">
    <source>
        <dbReference type="SMART" id="SM00903"/>
    </source>
</evidence>
<keyword evidence="4" id="KW-0503">Monooxygenase</keyword>
<dbReference type="Proteomes" id="UP000199233">
    <property type="component" value="Unassembled WGS sequence"/>
</dbReference>
<dbReference type="SUPFAM" id="SSF46785">
    <property type="entry name" value="Winged helix' DNA-binding domain"/>
    <property type="match status" value="1"/>
</dbReference>
<evidence type="ECO:0000256" key="2">
    <source>
        <dbReference type="ARBA" id="ARBA00023002"/>
    </source>
</evidence>
<keyword evidence="2" id="KW-0560">Oxidoreductase</keyword>
<evidence type="ECO:0000313" key="5">
    <source>
        <dbReference type="Proteomes" id="UP000199233"/>
    </source>
</evidence>
<dbReference type="InterPro" id="IPR002563">
    <property type="entry name" value="Flavin_Rdtase-like_dom"/>
</dbReference>
<dbReference type="OrthoDB" id="9792858at2"/>
<comment type="similarity">
    <text evidence="1">Belongs to the non-flavoprotein flavin reductase family.</text>
</comment>
<protein>
    <submittedName>
        <fullName evidence="4">3-hydroxy-9,10-secoandrosta-1,3,5(10)-triene-9,17-dione monooxygenase reductase component</fullName>
    </submittedName>
</protein>